<dbReference type="Proteomes" id="UP000789405">
    <property type="component" value="Unassembled WGS sequence"/>
</dbReference>
<evidence type="ECO:0000313" key="3">
    <source>
        <dbReference type="Proteomes" id="UP000789405"/>
    </source>
</evidence>
<name>A0A9N9IZM2_9GLOM</name>
<dbReference type="Pfam" id="PF00644">
    <property type="entry name" value="PARP"/>
    <property type="match status" value="1"/>
</dbReference>
<gene>
    <name evidence="2" type="ORF">DERYTH_LOCUS17267</name>
</gene>
<accession>A0A9N9IZM2</accession>
<evidence type="ECO:0000259" key="1">
    <source>
        <dbReference type="Pfam" id="PF00644"/>
    </source>
</evidence>
<dbReference type="GO" id="GO:0003950">
    <property type="term" value="F:NAD+ poly-ADP-ribosyltransferase activity"/>
    <property type="evidence" value="ECO:0007669"/>
    <property type="project" value="InterPro"/>
</dbReference>
<dbReference type="SUPFAM" id="SSF56399">
    <property type="entry name" value="ADP-ribosylation"/>
    <property type="match status" value="1"/>
</dbReference>
<organism evidence="2 3">
    <name type="scientific">Dentiscutata erythropus</name>
    <dbReference type="NCBI Taxonomy" id="1348616"/>
    <lineage>
        <taxon>Eukaryota</taxon>
        <taxon>Fungi</taxon>
        <taxon>Fungi incertae sedis</taxon>
        <taxon>Mucoromycota</taxon>
        <taxon>Glomeromycotina</taxon>
        <taxon>Glomeromycetes</taxon>
        <taxon>Diversisporales</taxon>
        <taxon>Gigasporaceae</taxon>
        <taxon>Dentiscutata</taxon>
    </lineage>
</organism>
<dbReference type="PANTHER" id="PTHR31681">
    <property type="entry name" value="C2H2-LIKE ZINC FINGER PROTEIN"/>
    <property type="match status" value="1"/>
</dbReference>
<proteinExistence type="predicted"/>
<dbReference type="AlphaFoldDB" id="A0A9N9IZM2"/>
<feature type="domain" description="PARP catalytic" evidence="1">
    <location>
        <begin position="109"/>
        <end position="199"/>
    </location>
</feature>
<sequence>NRYLSQRLRKSNKDYIKIANRFKDNWKHSRKLVPKISNIWEIHCNWALKSKYRKYRKMIENKRCLKGNYYLKDDRRKYHMASGNEQLRSWSCFIGLKDDGKVCKNKLCSVCGIIRNGYKLKFVSTGRGTSRFGKGIYFSRTSSKCDDYNGSPKYFKRIGYKVMIVNSVVIGKGYKIAADDTTLTSPPYGFDSILGEPSKNRKLKYDELAIYREEAIRPQYLIVYVA</sequence>
<protein>
    <submittedName>
        <fullName evidence="2">13056_t:CDS:1</fullName>
    </submittedName>
</protein>
<dbReference type="Gene3D" id="3.90.228.10">
    <property type="match status" value="1"/>
</dbReference>
<comment type="caution">
    <text evidence="2">The sequence shown here is derived from an EMBL/GenBank/DDBJ whole genome shotgun (WGS) entry which is preliminary data.</text>
</comment>
<keyword evidence="3" id="KW-1185">Reference proteome</keyword>
<dbReference type="InterPro" id="IPR012317">
    <property type="entry name" value="Poly(ADP-ribose)pol_cat_dom"/>
</dbReference>
<dbReference type="OrthoDB" id="9514740at2759"/>
<feature type="non-terminal residue" evidence="2">
    <location>
        <position position="226"/>
    </location>
</feature>
<reference evidence="2" key="1">
    <citation type="submission" date="2021-06" db="EMBL/GenBank/DDBJ databases">
        <authorList>
            <person name="Kallberg Y."/>
            <person name="Tangrot J."/>
            <person name="Rosling A."/>
        </authorList>
    </citation>
    <scope>NUCLEOTIDE SEQUENCE</scope>
    <source>
        <strain evidence="2">MA453B</strain>
    </source>
</reference>
<dbReference type="EMBL" id="CAJVPY010016085">
    <property type="protein sequence ID" value="CAG8755248.1"/>
    <property type="molecule type" value="Genomic_DNA"/>
</dbReference>
<evidence type="ECO:0000313" key="2">
    <source>
        <dbReference type="EMBL" id="CAG8755248.1"/>
    </source>
</evidence>
<dbReference type="PANTHER" id="PTHR31681:SF3">
    <property type="entry name" value="OS04G0690100 PROTEIN"/>
    <property type="match status" value="1"/>
</dbReference>